<feature type="transmembrane region" description="Helical" evidence="1">
    <location>
        <begin position="426"/>
        <end position="446"/>
    </location>
</feature>
<proteinExistence type="predicted"/>
<feature type="transmembrane region" description="Helical" evidence="1">
    <location>
        <begin position="842"/>
        <end position="861"/>
    </location>
</feature>
<accession>A0A9D2TE32</accession>
<reference evidence="2" key="1">
    <citation type="journal article" date="2021" name="PeerJ">
        <title>Extensive microbial diversity within the chicken gut microbiome revealed by metagenomics and culture.</title>
        <authorList>
            <person name="Gilroy R."/>
            <person name="Ravi A."/>
            <person name="Getino M."/>
            <person name="Pursley I."/>
            <person name="Horton D.L."/>
            <person name="Alikhan N.F."/>
            <person name="Baker D."/>
            <person name="Gharbi K."/>
            <person name="Hall N."/>
            <person name="Watson M."/>
            <person name="Adriaenssens E.M."/>
            <person name="Foster-Nyarko E."/>
            <person name="Jarju S."/>
            <person name="Secka A."/>
            <person name="Antonio M."/>
            <person name="Oren A."/>
            <person name="Chaudhuri R.R."/>
            <person name="La Ragione R."/>
            <person name="Hildebrand F."/>
            <person name="Pallen M.J."/>
        </authorList>
    </citation>
    <scope>NUCLEOTIDE SEQUENCE</scope>
    <source>
        <strain evidence="2">CHK198-12963</strain>
    </source>
</reference>
<feature type="transmembrane region" description="Helical" evidence="1">
    <location>
        <begin position="12"/>
        <end position="31"/>
    </location>
</feature>
<feature type="transmembrane region" description="Helical" evidence="1">
    <location>
        <begin position="867"/>
        <end position="889"/>
    </location>
</feature>
<dbReference type="PANTHER" id="PTHR32063">
    <property type="match status" value="1"/>
</dbReference>
<sequence length="1011" mass="109423">MVQLTKFALKRPVTIIMCLITIVYFGFQSVVGAKVELIPEMELPMLVISTVYAGASPEDINELVTTKEEDAIASLSGVDTVMSYAMENVGIVMIQYEYGTNLDTAYMDLQKAMNAIQDLPDDAEEPTILELDINSAPVITLAVSGQTDENLYTYVENNIVPEFEQLSSVGEVSLSGGQQSYVRVELDAQKLEQYHLTMEQIAQIVGAADFTIPAGSVTVGTQDLSVSADNSYEDTDALKTVPIALSDGNTIHLSDIAQVYEATEEADSIGRYNGEDVISIGIRKQQSATAIDVSNDVLGELDRLEAENPGIHFTVINDSSEMIESSISDVYKTVILAVLLAMVVIWLFCGDLRASVIIGVSLISSVVLALISISAMGFSMNVISLTSLVFGVGMMVDNSINVLDGCFRAKERLNYYEAALEGARSMVGAIAGGTATNCVVFIPLLLLEGLTGQMFVQLACTVIFCLIASLFSATTIVPLCFYMWHPQEKETAPISGLIKGLQSWYRRHVPSILPKTKTVLGVTVGLFVLSLIMASTLGVELMPATDEGIIDVTVQVKPGLKVENVNEIVTPIEEMIAEDEDLDYYLLTYGSSGLSIGGGSDVSITAYLKDDRKLSTGEVIDKWLQEVAAYPDCTVSMEQGSSTGSTMYATRQIEVDLQGTDYDAVQSETNRLVEALRDREDVTQVHSSIENAAPVLKVRVDPVKAQAEGLTPATIGSTIYTRLSGVTATTMRVNNEDIDVIVEFADDQYKTVDQLEAMLITTGTGTQVPLSTLADIVYEDSPSQIVRRDERYQVSITMQPNLGYEDTASVDVRTFVSGWQFDGGVEMAANALDESTAEEMGALVQALVTAIFLIFIAMAIQFESPKFSLMIMITIPLSLIGAFGLLFLFDSPISMTSMLGFLMMVGNVVNGGILYVETANQYRDEMPLDKALVEAGATRLRPILMTVTITVVSELPNVLAYGESGETMQGSALVNVGGLLASTALMLLMMPTFYRKVHNLGSALKNKNFSQ</sequence>
<dbReference type="Gene3D" id="3.30.70.1430">
    <property type="entry name" value="Multidrug efflux transporter AcrB pore domain"/>
    <property type="match status" value="2"/>
</dbReference>
<keyword evidence="1" id="KW-0472">Membrane</keyword>
<dbReference type="SUPFAM" id="SSF82693">
    <property type="entry name" value="Multidrug efflux transporter AcrB pore domain, PN1, PN2, PC1 and PC2 subdomains"/>
    <property type="match status" value="3"/>
</dbReference>
<keyword evidence="1" id="KW-1133">Transmembrane helix</keyword>
<dbReference type="Pfam" id="PF00873">
    <property type="entry name" value="ACR_tran"/>
    <property type="match status" value="1"/>
</dbReference>
<dbReference type="AlphaFoldDB" id="A0A9D2TE32"/>
<dbReference type="SUPFAM" id="SSF82714">
    <property type="entry name" value="Multidrug efflux transporter AcrB TolC docking domain, DN and DC subdomains"/>
    <property type="match status" value="2"/>
</dbReference>
<dbReference type="PANTHER" id="PTHR32063:SF0">
    <property type="entry name" value="SWARMING MOTILITY PROTEIN SWRC"/>
    <property type="match status" value="1"/>
</dbReference>
<feature type="transmembrane region" description="Helical" evidence="1">
    <location>
        <begin position="356"/>
        <end position="378"/>
    </location>
</feature>
<comment type="caution">
    <text evidence="2">The sequence shown here is derived from an EMBL/GenBank/DDBJ whole genome shotgun (WGS) entry which is preliminary data.</text>
</comment>
<dbReference type="GO" id="GO:0042910">
    <property type="term" value="F:xenobiotic transmembrane transporter activity"/>
    <property type="evidence" value="ECO:0007669"/>
    <property type="project" value="TreeGrafter"/>
</dbReference>
<reference evidence="2" key="2">
    <citation type="submission" date="2021-04" db="EMBL/GenBank/DDBJ databases">
        <authorList>
            <person name="Gilroy R."/>
        </authorList>
    </citation>
    <scope>NUCLEOTIDE SEQUENCE</scope>
    <source>
        <strain evidence="2">CHK198-12963</strain>
    </source>
</reference>
<dbReference type="Gene3D" id="3.30.70.1320">
    <property type="entry name" value="Multidrug efflux transporter AcrB pore domain like"/>
    <property type="match status" value="1"/>
</dbReference>
<dbReference type="Gene3D" id="3.30.2090.10">
    <property type="entry name" value="Multidrug efflux transporter AcrB TolC docking domain, DN and DC subdomains"/>
    <property type="match status" value="2"/>
</dbReference>
<keyword evidence="1" id="KW-0812">Transmembrane</keyword>
<dbReference type="Gene3D" id="3.30.70.1440">
    <property type="entry name" value="Multidrug efflux transporter AcrB pore domain"/>
    <property type="match status" value="1"/>
</dbReference>
<feature type="transmembrane region" description="Helical" evidence="1">
    <location>
        <begin position="458"/>
        <end position="484"/>
    </location>
</feature>
<dbReference type="EMBL" id="DWWB01000015">
    <property type="protein sequence ID" value="HJC65756.1"/>
    <property type="molecule type" value="Genomic_DNA"/>
</dbReference>
<feature type="transmembrane region" description="Helical" evidence="1">
    <location>
        <begin position="896"/>
        <end position="916"/>
    </location>
</feature>
<dbReference type="SUPFAM" id="SSF82866">
    <property type="entry name" value="Multidrug efflux transporter AcrB transmembrane domain"/>
    <property type="match status" value="2"/>
</dbReference>
<feature type="transmembrane region" description="Helical" evidence="1">
    <location>
        <begin position="519"/>
        <end position="539"/>
    </location>
</feature>
<name>A0A9D2TE32_9FIRM</name>
<dbReference type="GO" id="GO:0005886">
    <property type="term" value="C:plasma membrane"/>
    <property type="evidence" value="ECO:0007669"/>
    <property type="project" value="TreeGrafter"/>
</dbReference>
<feature type="transmembrane region" description="Helical" evidence="1">
    <location>
        <begin position="972"/>
        <end position="994"/>
    </location>
</feature>
<evidence type="ECO:0000313" key="2">
    <source>
        <dbReference type="EMBL" id="HJC65756.1"/>
    </source>
</evidence>
<gene>
    <name evidence="2" type="ORF">H9931_03415</name>
</gene>
<dbReference type="InterPro" id="IPR027463">
    <property type="entry name" value="AcrB_DN_DC_subdom"/>
</dbReference>
<dbReference type="PRINTS" id="PR00702">
    <property type="entry name" value="ACRIFLAVINRP"/>
</dbReference>
<evidence type="ECO:0000313" key="3">
    <source>
        <dbReference type="Proteomes" id="UP000823863"/>
    </source>
</evidence>
<dbReference type="Proteomes" id="UP000823863">
    <property type="component" value="Unassembled WGS sequence"/>
</dbReference>
<feature type="transmembrane region" description="Helical" evidence="1">
    <location>
        <begin position="330"/>
        <end position="349"/>
    </location>
</feature>
<organism evidence="2 3">
    <name type="scientific">Candidatus Enterocloster excrementigallinarum</name>
    <dbReference type="NCBI Taxonomy" id="2838558"/>
    <lineage>
        <taxon>Bacteria</taxon>
        <taxon>Bacillati</taxon>
        <taxon>Bacillota</taxon>
        <taxon>Clostridia</taxon>
        <taxon>Lachnospirales</taxon>
        <taxon>Lachnospiraceae</taxon>
        <taxon>Enterocloster</taxon>
    </lineage>
</organism>
<dbReference type="InterPro" id="IPR001036">
    <property type="entry name" value="Acrflvin-R"/>
</dbReference>
<evidence type="ECO:0000256" key="1">
    <source>
        <dbReference type="SAM" id="Phobius"/>
    </source>
</evidence>
<protein>
    <submittedName>
        <fullName evidence="2">Efflux RND transporter permease subunit</fullName>
    </submittedName>
</protein>
<dbReference type="Gene3D" id="1.20.1640.10">
    <property type="entry name" value="Multidrug efflux transporter AcrB transmembrane domain"/>
    <property type="match status" value="2"/>
</dbReference>